<dbReference type="PRINTS" id="PR00189">
    <property type="entry name" value="TRNSTHYRETIN"/>
</dbReference>
<gene>
    <name evidence="2" type="ORF">Pro02_75580</name>
</gene>
<sequence>MEITAQALDGVHGLPAVGVRVRLERSVDGHWALLADSEVGEDGRVDKWHGRPLQRGLYRISFDSDYYFGSMGLTAAYPEVSLVFRARGDADSCRIQVVLAPYTCSTHLSFRR</sequence>
<dbReference type="Proteomes" id="UP000655044">
    <property type="component" value="Unassembled WGS sequence"/>
</dbReference>
<dbReference type="RefSeq" id="WP_068926352.1">
    <property type="nucleotide sequence ID" value="NZ_BMQP01000073.1"/>
</dbReference>
<evidence type="ECO:0000313" key="3">
    <source>
        <dbReference type="Proteomes" id="UP000655044"/>
    </source>
</evidence>
<dbReference type="PANTHER" id="PTHR10395">
    <property type="entry name" value="URICASE AND TRANSTHYRETIN-RELATED"/>
    <property type="match status" value="1"/>
</dbReference>
<dbReference type="PANTHER" id="PTHR10395:SF7">
    <property type="entry name" value="5-HYDROXYISOURATE HYDROLASE"/>
    <property type="match status" value="1"/>
</dbReference>
<dbReference type="InterPro" id="IPR023416">
    <property type="entry name" value="Transthyretin/HIU_hydrolase_d"/>
</dbReference>
<dbReference type="InterPro" id="IPR000895">
    <property type="entry name" value="Transthyretin/HIU_hydrolase"/>
</dbReference>
<dbReference type="InterPro" id="IPR036817">
    <property type="entry name" value="Transthyretin/HIU_hydrolase_sf"/>
</dbReference>
<dbReference type="AlphaFoldDB" id="A0A8J3WH55"/>
<reference evidence="2" key="1">
    <citation type="submission" date="2021-01" db="EMBL/GenBank/DDBJ databases">
        <title>Whole genome shotgun sequence of Planobispora rosea NBRC 15558.</title>
        <authorList>
            <person name="Komaki H."/>
            <person name="Tamura T."/>
        </authorList>
    </citation>
    <scope>NUCLEOTIDE SEQUENCE</scope>
    <source>
        <strain evidence="2">NBRC 15558</strain>
    </source>
</reference>
<organism evidence="2 3">
    <name type="scientific">Planobispora rosea</name>
    <dbReference type="NCBI Taxonomy" id="35762"/>
    <lineage>
        <taxon>Bacteria</taxon>
        <taxon>Bacillati</taxon>
        <taxon>Actinomycetota</taxon>
        <taxon>Actinomycetes</taxon>
        <taxon>Streptosporangiales</taxon>
        <taxon>Streptosporangiaceae</taxon>
        <taxon>Planobispora</taxon>
    </lineage>
</organism>
<dbReference type="OrthoDB" id="9792386at2"/>
<protein>
    <recommendedName>
        <fullName evidence="1">Transthyretin/hydroxyisourate hydrolase domain-containing protein</fullName>
    </recommendedName>
</protein>
<evidence type="ECO:0000259" key="1">
    <source>
        <dbReference type="Pfam" id="PF00576"/>
    </source>
</evidence>
<comment type="caution">
    <text evidence="2">The sequence shown here is derived from an EMBL/GenBank/DDBJ whole genome shotgun (WGS) entry which is preliminary data.</text>
</comment>
<name>A0A8J3WH55_PLARO</name>
<proteinExistence type="predicted"/>
<dbReference type="GO" id="GO:0006144">
    <property type="term" value="P:purine nucleobase metabolic process"/>
    <property type="evidence" value="ECO:0007669"/>
    <property type="project" value="TreeGrafter"/>
</dbReference>
<evidence type="ECO:0000313" key="2">
    <source>
        <dbReference type="EMBL" id="GIH89150.1"/>
    </source>
</evidence>
<dbReference type="SUPFAM" id="SSF49472">
    <property type="entry name" value="Transthyretin (synonym: prealbumin)"/>
    <property type="match status" value="1"/>
</dbReference>
<keyword evidence="3" id="KW-1185">Reference proteome</keyword>
<feature type="domain" description="Transthyretin/hydroxyisourate hydrolase" evidence="1">
    <location>
        <begin position="3"/>
        <end position="107"/>
    </location>
</feature>
<dbReference type="EMBL" id="BOOI01000109">
    <property type="protein sequence ID" value="GIH89150.1"/>
    <property type="molecule type" value="Genomic_DNA"/>
</dbReference>
<dbReference type="Pfam" id="PF00576">
    <property type="entry name" value="Transthyretin"/>
    <property type="match status" value="1"/>
</dbReference>
<accession>A0A8J3WH55</accession>
<dbReference type="Gene3D" id="2.60.40.180">
    <property type="entry name" value="Transthyretin/hydroxyisourate hydrolase domain"/>
    <property type="match status" value="1"/>
</dbReference>